<feature type="domain" description="C2H2-type" evidence="11">
    <location>
        <begin position="254"/>
        <end position="282"/>
    </location>
</feature>
<dbReference type="InterPro" id="IPR036236">
    <property type="entry name" value="Znf_C2H2_sf"/>
</dbReference>
<dbReference type="GO" id="GO:0008270">
    <property type="term" value="F:zinc ion binding"/>
    <property type="evidence" value="ECO:0007669"/>
    <property type="project" value="UniProtKB-KW"/>
</dbReference>
<dbReference type="FunFam" id="3.30.160.60:FF:000710">
    <property type="entry name" value="Zinc finger protein 768"/>
    <property type="match status" value="1"/>
</dbReference>
<dbReference type="Pfam" id="PF13894">
    <property type="entry name" value="zf-C2H2_4"/>
    <property type="match status" value="3"/>
</dbReference>
<keyword evidence="12" id="KW-1185">Reference proteome</keyword>
<feature type="domain" description="C2H2-type" evidence="11">
    <location>
        <begin position="311"/>
        <end position="338"/>
    </location>
</feature>
<evidence type="ECO:0000256" key="4">
    <source>
        <dbReference type="ARBA" id="ARBA00022771"/>
    </source>
</evidence>
<dbReference type="KEGG" id="soy:115881589"/>
<dbReference type="GO" id="GO:0000981">
    <property type="term" value="F:DNA-binding transcription factor activity, RNA polymerase II-specific"/>
    <property type="evidence" value="ECO:0007669"/>
    <property type="project" value="TreeGrafter"/>
</dbReference>
<dbReference type="SUPFAM" id="SSF57667">
    <property type="entry name" value="beta-beta-alpha zinc fingers"/>
    <property type="match status" value="5"/>
</dbReference>
<keyword evidence="5" id="KW-0862">Zinc</keyword>
<dbReference type="Pfam" id="PF00096">
    <property type="entry name" value="zf-C2H2"/>
    <property type="match status" value="4"/>
</dbReference>
<evidence type="ECO:0000313" key="13">
    <source>
        <dbReference type="RefSeq" id="XP_030754991.1"/>
    </source>
</evidence>
<feature type="domain" description="C2H2-type" evidence="11">
    <location>
        <begin position="426"/>
        <end position="449"/>
    </location>
</feature>
<evidence type="ECO:0000256" key="8">
    <source>
        <dbReference type="ARBA" id="ARBA00037948"/>
    </source>
</evidence>
<evidence type="ECO:0000313" key="12">
    <source>
        <dbReference type="Proteomes" id="UP000504635"/>
    </source>
</evidence>
<feature type="domain" description="C2H2-type" evidence="11">
    <location>
        <begin position="339"/>
        <end position="367"/>
    </location>
</feature>
<dbReference type="InterPro" id="IPR012934">
    <property type="entry name" value="Znf_AD"/>
</dbReference>
<dbReference type="Gene3D" id="3.30.160.60">
    <property type="entry name" value="Classic Zinc Finger"/>
    <property type="match status" value="6"/>
</dbReference>
<evidence type="ECO:0000259" key="11">
    <source>
        <dbReference type="PROSITE" id="PS50157"/>
    </source>
</evidence>
<reference evidence="13" key="1">
    <citation type="submission" date="2025-08" db="UniProtKB">
        <authorList>
            <consortium name="RefSeq"/>
        </authorList>
    </citation>
    <scope>IDENTIFICATION</scope>
    <source>
        <tissue evidence="13">Gonads</tissue>
    </source>
</reference>
<dbReference type="AlphaFoldDB" id="A0A6J2XVB8"/>
<dbReference type="PANTHER" id="PTHR24388">
    <property type="entry name" value="ZINC FINGER PROTEIN"/>
    <property type="match status" value="1"/>
</dbReference>
<evidence type="ECO:0000256" key="10">
    <source>
        <dbReference type="SAM" id="MobiDB-lite"/>
    </source>
</evidence>
<dbReference type="OrthoDB" id="6077919at2759"/>
<feature type="region of interest" description="Disordered" evidence="10">
    <location>
        <begin position="202"/>
        <end position="236"/>
    </location>
</feature>
<protein>
    <submittedName>
        <fullName evidence="13">Zinc finger protein 271-like</fullName>
    </submittedName>
</protein>
<evidence type="ECO:0000256" key="3">
    <source>
        <dbReference type="ARBA" id="ARBA00022737"/>
    </source>
</evidence>
<evidence type="ECO:0000256" key="2">
    <source>
        <dbReference type="ARBA" id="ARBA00022723"/>
    </source>
</evidence>
<name>A0A6J2XVB8_SITOR</name>
<dbReference type="PROSITE" id="PS50157">
    <property type="entry name" value="ZINC_FINGER_C2H2_2"/>
    <property type="match status" value="10"/>
</dbReference>
<evidence type="ECO:0000256" key="9">
    <source>
        <dbReference type="PROSITE-ProRule" id="PRU00042"/>
    </source>
</evidence>
<feature type="domain" description="C2H2-type" evidence="11">
    <location>
        <begin position="491"/>
        <end position="518"/>
    </location>
</feature>
<keyword evidence="7" id="KW-0539">Nucleus</keyword>
<dbReference type="RefSeq" id="XP_030754991.1">
    <property type="nucleotide sequence ID" value="XM_030899131.1"/>
</dbReference>
<dbReference type="InterPro" id="IPR013087">
    <property type="entry name" value="Znf_C2H2_type"/>
</dbReference>
<evidence type="ECO:0000256" key="7">
    <source>
        <dbReference type="ARBA" id="ARBA00023242"/>
    </source>
</evidence>
<dbReference type="GO" id="GO:0005634">
    <property type="term" value="C:nucleus"/>
    <property type="evidence" value="ECO:0007669"/>
    <property type="project" value="UniProtKB-SubCell"/>
</dbReference>
<dbReference type="GeneID" id="115881589"/>
<keyword evidence="6" id="KW-0238">DNA-binding</keyword>
<dbReference type="GO" id="GO:0000978">
    <property type="term" value="F:RNA polymerase II cis-regulatory region sequence-specific DNA binding"/>
    <property type="evidence" value="ECO:0007669"/>
    <property type="project" value="TreeGrafter"/>
</dbReference>
<dbReference type="PROSITE" id="PS00028">
    <property type="entry name" value="ZINC_FINGER_C2H2_1"/>
    <property type="match status" value="10"/>
</dbReference>
<dbReference type="Proteomes" id="UP000504635">
    <property type="component" value="Unplaced"/>
</dbReference>
<comment type="subcellular location">
    <subcellularLocation>
        <location evidence="1">Nucleus</location>
    </subcellularLocation>
</comment>
<accession>A0A6J2XVB8</accession>
<feature type="domain" description="C2H2-type" evidence="11">
    <location>
        <begin position="89"/>
        <end position="117"/>
    </location>
</feature>
<feature type="domain" description="C2H2-type" evidence="11">
    <location>
        <begin position="463"/>
        <end position="490"/>
    </location>
</feature>
<comment type="similarity">
    <text evidence="8">Belongs to the snail C2H2-type zinc-finger protein family.</text>
</comment>
<evidence type="ECO:0000256" key="1">
    <source>
        <dbReference type="ARBA" id="ARBA00004123"/>
    </source>
</evidence>
<dbReference type="InParanoid" id="A0A6J2XVB8"/>
<feature type="domain" description="C2H2-type" evidence="11">
    <location>
        <begin position="398"/>
        <end position="425"/>
    </location>
</feature>
<gene>
    <name evidence="13" type="primary">LOC115881589</name>
</gene>
<feature type="compositionally biased region" description="Basic and acidic residues" evidence="10">
    <location>
        <begin position="226"/>
        <end position="236"/>
    </location>
</feature>
<feature type="domain" description="C2H2-type" evidence="11">
    <location>
        <begin position="370"/>
        <end position="397"/>
    </location>
</feature>
<keyword evidence="4 9" id="KW-0863">Zinc-finger</keyword>
<evidence type="ECO:0000256" key="6">
    <source>
        <dbReference type="ARBA" id="ARBA00023125"/>
    </source>
</evidence>
<proteinExistence type="inferred from homology"/>
<keyword evidence="3" id="KW-0677">Repeat</keyword>
<dbReference type="SMART" id="SM00868">
    <property type="entry name" value="zf-AD"/>
    <property type="match status" value="1"/>
</dbReference>
<dbReference type="SMART" id="SM00355">
    <property type="entry name" value="ZnF_C2H2"/>
    <property type="match status" value="10"/>
</dbReference>
<dbReference type="PANTHER" id="PTHR24388:SF54">
    <property type="entry name" value="PROTEIN ESCARGOT"/>
    <property type="match status" value="1"/>
</dbReference>
<dbReference type="InterPro" id="IPR050527">
    <property type="entry name" value="Snail/Krueppel_Znf"/>
</dbReference>
<dbReference type="FunFam" id="3.30.160.60:FF:000100">
    <property type="entry name" value="Zinc finger 45-like"/>
    <property type="match status" value="1"/>
</dbReference>
<feature type="domain" description="C2H2-type" evidence="11">
    <location>
        <begin position="283"/>
        <end position="310"/>
    </location>
</feature>
<keyword evidence="2" id="KW-0479">Metal-binding</keyword>
<evidence type="ECO:0000256" key="5">
    <source>
        <dbReference type="ARBA" id="ARBA00022833"/>
    </source>
</evidence>
<organism evidence="12 13">
    <name type="scientific">Sitophilus oryzae</name>
    <name type="common">Rice weevil</name>
    <name type="synonym">Curculio oryzae</name>
    <dbReference type="NCBI Taxonomy" id="7048"/>
    <lineage>
        <taxon>Eukaryota</taxon>
        <taxon>Metazoa</taxon>
        <taxon>Ecdysozoa</taxon>
        <taxon>Arthropoda</taxon>
        <taxon>Hexapoda</taxon>
        <taxon>Insecta</taxon>
        <taxon>Pterygota</taxon>
        <taxon>Neoptera</taxon>
        <taxon>Endopterygota</taxon>
        <taxon>Coleoptera</taxon>
        <taxon>Polyphaga</taxon>
        <taxon>Cucujiformia</taxon>
        <taxon>Curculionidae</taxon>
        <taxon>Dryophthorinae</taxon>
        <taxon>Sitophilus</taxon>
    </lineage>
</organism>
<sequence length="518" mass="61130">MGKLDNFCCICIQNREEVLCINDVENNIKYIKKLSFCVPAGGWKEYYKICKLCAGQLNIAYSFLKVCIESESIRKKELEPSNEDKEIQYTCDYCNRSFKQKKYLCQHITKLHIKKEGKQIIKKESHDVSISEELKSGNVKPEEQSLAIVNENNSIEFEENCDNEILKGDECKLANDSLLKFEHSYCGNETFKPDYDSKLDVKSDSDDYREDNDTSGENNDNYQEDNDTRSGDEEFDVTDKKTRKKKVCKKRRSLQCSFCSETFSTRLTWSTHVRTVHSFEKPFTCDQCECRYMNAYSLLIHKRKHSNEKPFICATCGKCFVSSADLNHHNKTHNLNRAYPCPSCDRSYKTHSNLRTHRLQMHLDPSEWKYLCNLCDKKFPIRGNLVKHLKRHAGVKDFHCHVCAKKFFNMAEMRLHIRTHTNQTHFNCKYCKKEYKNREGLRRHLKVVHGEGNWKPPKNEKKYLCPWCPKLFVSCNKLQRHIFTHTGEKPYKCEYCQKGFIDNYERKVHCRKEHDIDN</sequence>